<dbReference type="PANTHER" id="PTHR30572:SF4">
    <property type="entry name" value="ABC TRANSPORTER PERMEASE YTRF"/>
    <property type="match status" value="1"/>
</dbReference>
<comment type="subcellular location">
    <subcellularLocation>
        <location evidence="1">Cell membrane</location>
        <topology evidence="1">Multi-pass membrane protein</topology>
    </subcellularLocation>
</comment>
<evidence type="ECO:0000256" key="1">
    <source>
        <dbReference type="ARBA" id="ARBA00004651"/>
    </source>
</evidence>
<accession>A0AA37DHN2</accession>
<comment type="caution">
    <text evidence="11">The sequence shown here is derived from an EMBL/GenBank/DDBJ whole genome shotgun (WGS) entry which is preliminary data.</text>
</comment>
<dbReference type="InterPro" id="IPR025857">
    <property type="entry name" value="MacB_PCD"/>
</dbReference>
<keyword evidence="2" id="KW-1003">Cell membrane</keyword>
<keyword evidence="12" id="KW-1185">Reference proteome</keyword>
<feature type="domain" description="ABC3 transporter permease C-terminal" evidence="9">
    <location>
        <begin position="337"/>
        <end position="466"/>
    </location>
</feature>
<dbReference type="InterPro" id="IPR003838">
    <property type="entry name" value="ABC3_permease_C"/>
</dbReference>
<dbReference type="GO" id="GO:0005886">
    <property type="term" value="C:plasma membrane"/>
    <property type="evidence" value="ECO:0007669"/>
    <property type="project" value="UniProtKB-SubCell"/>
</dbReference>
<feature type="domain" description="MacB-like periplasmic core" evidence="10">
    <location>
        <begin position="21"/>
        <end position="130"/>
    </location>
</feature>
<evidence type="ECO:0000256" key="4">
    <source>
        <dbReference type="ARBA" id="ARBA00022989"/>
    </source>
</evidence>
<dbReference type="Pfam" id="PF12704">
    <property type="entry name" value="MacB_PCD"/>
    <property type="match status" value="1"/>
</dbReference>
<feature type="transmembrane region" description="Helical" evidence="8">
    <location>
        <begin position="332"/>
        <end position="358"/>
    </location>
</feature>
<dbReference type="EMBL" id="AGEL01000001">
    <property type="protein sequence ID" value="EHO18693.1"/>
    <property type="molecule type" value="Genomic_DNA"/>
</dbReference>
<evidence type="ECO:0008006" key="13">
    <source>
        <dbReference type="Google" id="ProtNLM"/>
    </source>
</evidence>
<evidence type="ECO:0000256" key="8">
    <source>
        <dbReference type="SAM" id="Phobius"/>
    </source>
</evidence>
<evidence type="ECO:0000313" key="11">
    <source>
        <dbReference type="EMBL" id="EHO18693.1"/>
    </source>
</evidence>
<protein>
    <recommendedName>
        <fullName evidence="13">ABC3 transporter permease protein domain-containing protein</fullName>
    </recommendedName>
</protein>
<dbReference type="RefSeq" id="WP_009531850.1">
    <property type="nucleotide sequence ID" value="NZ_JH590861.1"/>
</dbReference>
<evidence type="ECO:0000256" key="3">
    <source>
        <dbReference type="ARBA" id="ARBA00022692"/>
    </source>
</evidence>
<evidence type="ECO:0000256" key="7">
    <source>
        <dbReference type="SAM" id="MobiDB-lite"/>
    </source>
</evidence>
<proteinExistence type="inferred from homology"/>
<evidence type="ECO:0000256" key="6">
    <source>
        <dbReference type="ARBA" id="ARBA00038076"/>
    </source>
</evidence>
<feature type="compositionally biased region" description="Low complexity" evidence="7">
    <location>
        <begin position="207"/>
        <end position="218"/>
    </location>
</feature>
<feature type="transmembrane region" description="Helical" evidence="8">
    <location>
        <begin position="431"/>
        <end position="456"/>
    </location>
</feature>
<evidence type="ECO:0000256" key="5">
    <source>
        <dbReference type="ARBA" id="ARBA00023136"/>
    </source>
</evidence>
<comment type="similarity">
    <text evidence="6">Belongs to the ABC-4 integral membrane protein family.</text>
</comment>
<sequence length="473" mass="51402">MKFGDLLSLALRNLFRRKTRTVLTVLGVIIGTSSILVMMSLGLGMSRQTRQLYESAGSMKTITVYSFNQKGNETEITDDTIKQLKQLAHVDDVSPQLDASVTAKCGPYEGYLSLTGVSQHFLKELPLKSGTLPPANTDTLSLLYGNHFQDNFYKVSKNSSANFGGGNGGDVHIDPLKDTIFYIFPEGYKPAPKNNSSDSGTSGGGASAAAAPASVATETSDKPQKKYILDTAGILDGGSSGYNSYSYSIYCDIDTLKNFLKQRYRKYLVPEPKLNKKGKPVDYYVYSQAYVFVDDMNHVSEVQKKIAELGYQADSNMEWLEQSKQFTGMVQAVLGGIGAVSLLVAAIGIINTMMMSIYERTREIGVMKVLGCEMTNIRDLFLVESGFIGLMGGIIGTVLSLLISLLINFLAAQGGNEQLSVFYQNAEGGSISYIPPWLALFAIVFAIFIGAAAGYLPAKRAMRLSPLAAMRNE</sequence>
<organism evidence="11 12">
    <name type="scientific">Stomatobaculum longum</name>
    <dbReference type="NCBI Taxonomy" id="796942"/>
    <lineage>
        <taxon>Bacteria</taxon>
        <taxon>Bacillati</taxon>
        <taxon>Bacillota</taxon>
        <taxon>Clostridia</taxon>
        <taxon>Lachnospirales</taxon>
        <taxon>Lachnospiraceae</taxon>
        <taxon>Stomatobaculum</taxon>
    </lineage>
</organism>
<dbReference type="InterPro" id="IPR050250">
    <property type="entry name" value="Macrolide_Exporter_MacB"/>
</dbReference>
<evidence type="ECO:0000256" key="2">
    <source>
        <dbReference type="ARBA" id="ARBA00022475"/>
    </source>
</evidence>
<keyword evidence="5 8" id="KW-0472">Membrane</keyword>
<keyword evidence="3 8" id="KW-0812">Transmembrane</keyword>
<dbReference type="AlphaFoldDB" id="A0AA37DHN2"/>
<evidence type="ECO:0000313" key="12">
    <source>
        <dbReference type="Proteomes" id="UP000018466"/>
    </source>
</evidence>
<dbReference type="GeneID" id="86939812"/>
<dbReference type="Proteomes" id="UP000018466">
    <property type="component" value="Unassembled WGS sequence"/>
</dbReference>
<dbReference type="PANTHER" id="PTHR30572">
    <property type="entry name" value="MEMBRANE COMPONENT OF TRANSPORTER-RELATED"/>
    <property type="match status" value="1"/>
</dbReference>
<dbReference type="GO" id="GO:0022857">
    <property type="term" value="F:transmembrane transporter activity"/>
    <property type="evidence" value="ECO:0007669"/>
    <property type="project" value="TreeGrafter"/>
</dbReference>
<name>A0AA37DHN2_9FIRM</name>
<gene>
    <name evidence="11" type="ORF">HMPREF9623_00015</name>
</gene>
<evidence type="ECO:0000259" key="10">
    <source>
        <dbReference type="Pfam" id="PF12704"/>
    </source>
</evidence>
<feature type="transmembrane region" description="Helical" evidence="8">
    <location>
        <begin position="387"/>
        <end position="411"/>
    </location>
</feature>
<feature type="region of interest" description="Disordered" evidence="7">
    <location>
        <begin position="192"/>
        <end position="218"/>
    </location>
</feature>
<dbReference type="Pfam" id="PF02687">
    <property type="entry name" value="FtsX"/>
    <property type="match status" value="1"/>
</dbReference>
<reference evidence="11 12" key="1">
    <citation type="submission" date="2011-10" db="EMBL/GenBank/DDBJ databases">
        <title>The Genome Sequence of Lachnospiraceae bacterium ACC2.</title>
        <authorList>
            <consortium name="The Broad Institute Genome Sequencing Platform"/>
            <person name="Earl A."/>
            <person name="Ward D."/>
            <person name="Feldgarden M."/>
            <person name="Gevers D."/>
            <person name="Sizova M."/>
            <person name="Hazen A."/>
            <person name="Epstein S."/>
            <person name="Young S.K."/>
            <person name="Zeng Q."/>
            <person name="Gargeya S."/>
            <person name="Fitzgerald M."/>
            <person name="Haas B."/>
            <person name="Abouelleil A."/>
            <person name="Alvarado L."/>
            <person name="Arachchi H.M."/>
            <person name="Berlin A."/>
            <person name="Brown A."/>
            <person name="Chapman S.B."/>
            <person name="Chen Z."/>
            <person name="Dunbar C."/>
            <person name="Freedman E."/>
            <person name="Gearin G."/>
            <person name="Goldberg J."/>
            <person name="Griggs A."/>
            <person name="Gujja S."/>
            <person name="Heiman D."/>
            <person name="Howarth C."/>
            <person name="Larson L."/>
            <person name="Lui A."/>
            <person name="MacDonald P.J.P."/>
            <person name="Montmayeur A."/>
            <person name="Murphy C."/>
            <person name="Neiman D."/>
            <person name="Pearson M."/>
            <person name="Priest M."/>
            <person name="Roberts A."/>
            <person name="Saif S."/>
            <person name="Shea T."/>
            <person name="Shenoy N."/>
            <person name="Sisk P."/>
            <person name="Stolte C."/>
            <person name="Sykes S."/>
            <person name="Wortman J."/>
            <person name="Nusbaum C."/>
            <person name="Birren B."/>
        </authorList>
    </citation>
    <scope>NUCLEOTIDE SEQUENCE [LARGE SCALE GENOMIC DNA]</scope>
    <source>
        <strain evidence="11 12">ACC2</strain>
    </source>
</reference>
<feature type="transmembrane region" description="Helical" evidence="8">
    <location>
        <begin position="21"/>
        <end position="45"/>
    </location>
</feature>
<evidence type="ECO:0000259" key="9">
    <source>
        <dbReference type="Pfam" id="PF02687"/>
    </source>
</evidence>
<keyword evidence="4 8" id="KW-1133">Transmembrane helix</keyword>